<organism evidence="1 2">
    <name type="scientific">Alteromonas mediterranea</name>
    <dbReference type="NCBI Taxonomy" id="314275"/>
    <lineage>
        <taxon>Bacteria</taxon>
        <taxon>Pseudomonadati</taxon>
        <taxon>Pseudomonadota</taxon>
        <taxon>Gammaproteobacteria</taxon>
        <taxon>Alteromonadales</taxon>
        <taxon>Alteromonadaceae</taxon>
        <taxon>Alteromonas/Salinimonas group</taxon>
        <taxon>Alteromonas</taxon>
    </lineage>
</organism>
<dbReference type="EMBL" id="CP018025">
    <property type="protein sequence ID" value="APD92277.1"/>
    <property type="molecule type" value="Genomic_DNA"/>
</dbReference>
<reference evidence="1 2" key="1">
    <citation type="submission" date="2016-11" db="EMBL/GenBank/DDBJ databases">
        <title>Networking in microbes: conjugative elements and plasmids in the genus Alteromonas.</title>
        <authorList>
            <person name="Lopez-Perez M."/>
            <person name="Ramon-Marco N."/>
            <person name="Rodriguez-Valera F."/>
        </authorList>
    </citation>
    <scope>NUCLEOTIDE SEQUENCE [LARGE SCALE GENOMIC DNA]</scope>
    <source>
        <strain evidence="1 2">CP48</strain>
        <plasmid evidence="2">pamcp48-600</plasmid>
    </source>
</reference>
<accession>A0AAC9JFT2</accession>
<dbReference type="RefSeq" id="WP_071960891.1">
    <property type="nucleotide sequence ID" value="NZ_CP018025.1"/>
</dbReference>
<geneLocation type="plasmid" evidence="2">
    <name>pamcp48-600</name>
</geneLocation>
<dbReference type="AlphaFoldDB" id="A0AAC9JFT2"/>
<sequence length="195" mass="21807">MLRTLLLSTCLSSLLFGCGDSEVEKEVVAMKSTFTAIEERLSASQQVVLDQGIPLPDKYVANRNEPIMVAHGDIIDASDFYCPSDSHFKAIRFEESQGTQLEAKDGDYVHVSYTRQTHHEFEVFQSEKYVGDDNRKAMLMSDRISRRQVLATLMCVKDYFAESGIIVSLDEEGEVKVTSSIPAVQAEIEALKNSQ</sequence>
<dbReference type="PROSITE" id="PS51257">
    <property type="entry name" value="PROKAR_LIPOPROTEIN"/>
    <property type="match status" value="1"/>
</dbReference>
<evidence type="ECO:0000313" key="1">
    <source>
        <dbReference type="EMBL" id="APD92277.1"/>
    </source>
</evidence>
<protein>
    <recommendedName>
        <fullName evidence="3">Lipoprotein</fullName>
    </recommendedName>
</protein>
<name>A0AAC9JFT2_9ALTE</name>
<evidence type="ECO:0000313" key="2">
    <source>
        <dbReference type="Proteomes" id="UP000182101"/>
    </source>
</evidence>
<keyword evidence="1" id="KW-0614">Plasmid</keyword>
<proteinExistence type="predicted"/>
<dbReference type="Proteomes" id="UP000182101">
    <property type="component" value="Plasmid pAMCP48-600"/>
</dbReference>
<evidence type="ECO:0008006" key="3">
    <source>
        <dbReference type="Google" id="ProtNLM"/>
    </source>
</evidence>
<gene>
    <name evidence="1" type="ORF">BM524_20440</name>
</gene>